<feature type="transmembrane region" description="Helical" evidence="1">
    <location>
        <begin position="58"/>
        <end position="77"/>
    </location>
</feature>
<evidence type="ECO:0000256" key="1">
    <source>
        <dbReference type="SAM" id="Phobius"/>
    </source>
</evidence>
<dbReference type="Proteomes" id="UP001331761">
    <property type="component" value="Unassembled WGS sequence"/>
</dbReference>
<accession>A0AAN8EU29</accession>
<protein>
    <submittedName>
        <fullName evidence="2">Uncharacterized protein</fullName>
    </submittedName>
</protein>
<gene>
    <name evidence="2" type="ORF">GCK32_008179</name>
</gene>
<keyword evidence="1" id="KW-1133">Transmembrane helix</keyword>
<dbReference type="AlphaFoldDB" id="A0AAN8EU29"/>
<comment type="caution">
    <text evidence="2">The sequence shown here is derived from an EMBL/GenBank/DDBJ whole genome shotgun (WGS) entry which is preliminary data.</text>
</comment>
<keyword evidence="3" id="KW-1185">Reference proteome</keyword>
<proteinExistence type="predicted"/>
<dbReference type="EMBL" id="WIXE01021666">
    <property type="protein sequence ID" value="KAK5968181.1"/>
    <property type="molecule type" value="Genomic_DNA"/>
</dbReference>
<evidence type="ECO:0000313" key="2">
    <source>
        <dbReference type="EMBL" id="KAK5968181.1"/>
    </source>
</evidence>
<name>A0AAN8EU29_TRICO</name>
<reference evidence="2 3" key="1">
    <citation type="submission" date="2019-10" db="EMBL/GenBank/DDBJ databases">
        <title>Assembly and Annotation for the nematode Trichostrongylus colubriformis.</title>
        <authorList>
            <person name="Martin J."/>
        </authorList>
    </citation>
    <scope>NUCLEOTIDE SEQUENCE [LARGE SCALE GENOMIC DNA]</scope>
    <source>
        <strain evidence="2">G859</strain>
        <tissue evidence="2">Whole worm</tissue>
    </source>
</reference>
<sequence>MSCGSTSRTLMSIYLSLVINSVLLCCCYLLYTLDWMRHTTTCGQSGIVISYVTASSSLFYGIVSVVTTAIFCLHLVNSERNPRSFCVAAIAWFIVRLPAIYNRISSNHVYQPIHEVQHILPQRWHRAGRCCVYGCCVWLQSD</sequence>
<evidence type="ECO:0000313" key="3">
    <source>
        <dbReference type="Proteomes" id="UP001331761"/>
    </source>
</evidence>
<keyword evidence="1" id="KW-0472">Membrane</keyword>
<organism evidence="2 3">
    <name type="scientific">Trichostrongylus colubriformis</name>
    <name type="common">Black scour worm</name>
    <dbReference type="NCBI Taxonomy" id="6319"/>
    <lineage>
        <taxon>Eukaryota</taxon>
        <taxon>Metazoa</taxon>
        <taxon>Ecdysozoa</taxon>
        <taxon>Nematoda</taxon>
        <taxon>Chromadorea</taxon>
        <taxon>Rhabditida</taxon>
        <taxon>Rhabditina</taxon>
        <taxon>Rhabditomorpha</taxon>
        <taxon>Strongyloidea</taxon>
        <taxon>Trichostrongylidae</taxon>
        <taxon>Trichostrongylus</taxon>
    </lineage>
</organism>
<keyword evidence="1" id="KW-0812">Transmembrane</keyword>
<feature type="transmembrane region" description="Helical" evidence="1">
    <location>
        <begin position="12"/>
        <end position="31"/>
    </location>
</feature>